<accession>A0A3P7J024</accession>
<keyword evidence="8" id="KW-0067">ATP-binding</keyword>
<keyword evidence="14" id="KW-1185">Reference proteome</keyword>
<dbReference type="InterPro" id="IPR006267">
    <property type="entry name" value="AK1/5"/>
</dbReference>
<evidence type="ECO:0000256" key="2">
    <source>
        <dbReference type="ARBA" id="ARBA00004496"/>
    </source>
</evidence>
<keyword evidence="6" id="KW-0547">Nucleotide-binding</keyword>
<dbReference type="InterPro" id="IPR000850">
    <property type="entry name" value="Adenylat/UMP-CMP_kin"/>
</dbReference>
<reference evidence="13 14" key="1">
    <citation type="submission" date="2018-11" db="EMBL/GenBank/DDBJ databases">
        <authorList>
            <consortium name="Pathogen Informatics"/>
        </authorList>
    </citation>
    <scope>NUCLEOTIDE SEQUENCE [LARGE SCALE GENOMIC DNA]</scope>
</reference>
<dbReference type="Proteomes" id="UP000270094">
    <property type="component" value="Unassembled WGS sequence"/>
</dbReference>
<dbReference type="GO" id="GO:0005524">
    <property type="term" value="F:ATP binding"/>
    <property type="evidence" value="ECO:0007669"/>
    <property type="project" value="UniProtKB-KW"/>
</dbReference>
<keyword evidence="7 12" id="KW-0418">Kinase</keyword>
<evidence type="ECO:0000256" key="5">
    <source>
        <dbReference type="ARBA" id="ARBA00022679"/>
    </source>
</evidence>
<dbReference type="GO" id="GO:0033862">
    <property type="term" value="F:UMP kinase activity"/>
    <property type="evidence" value="ECO:0007669"/>
    <property type="project" value="UniProtKB-ARBA"/>
</dbReference>
<dbReference type="EMBL" id="UYYB01013579">
    <property type="protein sequence ID" value="VDM69797.1"/>
    <property type="molecule type" value="Genomic_DNA"/>
</dbReference>
<dbReference type="HAMAP" id="MF_00235">
    <property type="entry name" value="Adenylate_kinase_Adk"/>
    <property type="match status" value="1"/>
</dbReference>
<dbReference type="GO" id="GO:0004017">
    <property type="term" value="F:AMP kinase activity"/>
    <property type="evidence" value="ECO:0007669"/>
    <property type="project" value="UniProtKB-EC"/>
</dbReference>
<evidence type="ECO:0000256" key="3">
    <source>
        <dbReference type="ARBA" id="ARBA00012955"/>
    </source>
</evidence>
<keyword evidence="5 12" id="KW-0808">Transferase</keyword>
<comment type="subcellular location">
    <subcellularLocation>
        <location evidence="2">Cytoplasm</location>
    </subcellularLocation>
</comment>
<dbReference type="Gene3D" id="3.40.50.300">
    <property type="entry name" value="P-loop containing nucleotide triphosphate hydrolases"/>
    <property type="match status" value="2"/>
</dbReference>
<dbReference type="PROSITE" id="PS00113">
    <property type="entry name" value="ADENYLATE_KINASE"/>
    <property type="match status" value="1"/>
</dbReference>
<dbReference type="OrthoDB" id="442176at2759"/>
<comment type="similarity">
    <text evidence="12">Belongs to the adenylate kinase family.</text>
</comment>
<organism evidence="13 14">
    <name type="scientific">Strongylus vulgaris</name>
    <name type="common">Blood worm</name>
    <dbReference type="NCBI Taxonomy" id="40348"/>
    <lineage>
        <taxon>Eukaryota</taxon>
        <taxon>Metazoa</taxon>
        <taxon>Ecdysozoa</taxon>
        <taxon>Nematoda</taxon>
        <taxon>Chromadorea</taxon>
        <taxon>Rhabditida</taxon>
        <taxon>Rhabditina</taxon>
        <taxon>Rhabditomorpha</taxon>
        <taxon>Strongyloidea</taxon>
        <taxon>Strongylidae</taxon>
        <taxon>Strongylus</taxon>
    </lineage>
</organism>
<evidence type="ECO:0000256" key="6">
    <source>
        <dbReference type="ARBA" id="ARBA00022741"/>
    </source>
</evidence>
<dbReference type="GO" id="GO:0005737">
    <property type="term" value="C:cytoplasm"/>
    <property type="evidence" value="ECO:0007669"/>
    <property type="project" value="UniProtKB-SubCell"/>
</dbReference>
<comment type="catalytic activity">
    <reaction evidence="1">
        <text>AMP + ATP = 2 ADP</text>
        <dbReference type="Rhea" id="RHEA:12973"/>
        <dbReference type="ChEBI" id="CHEBI:30616"/>
        <dbReference type="ChEBI" id="CHEBI:456215"/>
        <dbReference type="ChEBI" id="CHEBI:456216"/>
        <dbReference type="EC" id="2.7.4.3"/>
    </reaction>
</comment>
<evidence type="ECO:0000256" key="7">
    <source>
        <dbReference type="ARBA" id="ARBA00022777"/>
    </source>
</evidence>
<dbReference type="FunFam" id="3.40.50.300:FF:000315">
    <property type="entry name" value="Adenylate kinase 1"/>
    <property type="match status" value="1"/>
</dbReference>
<dbReference type="Pfam" id="PF00406">
    <property type="entry name" value="ADK"/>
    <property type="match status" value="1"/>
</dbReference>
<comment type="catalytic activity">
    <reaction evidence="9">
        <text>CMP + ATP = CDP + ADP</text>
        <dbReference type="Rhea" id="RHEA:11600"/>
        <dbReference type="ChEBI" id="CHEBI:30616"/>
        <dbReference type="ChEBI" id="CHEBI:58069"/>
        <dbReference type="ChEBI" id="CHEBI:60377"/>
        <dbReference type="ChEBI" id="CHEBI:456216"/>
        <dbReference type="EC" id="2.7.4.14"/>
    </reaction>
</comment>
<evidence type="ECO:0000256" key="9">
    <source>
        <dbReference type="ARBA" id="ARBA00051396"/>
    </source>
</evidence>
<sequence length="301" mass="34273">METIKKRLETYKTATAPVVDYYRKKKRLHTIKAHGTVDEIFAEVSKHLDEVVKKWALITILAIIKLYFEDASVENKLKEKKKSVEYYRSKLNTIARSVVDLKAFHKAKIPIFFIVGGPGSGKGTQCERIVAKYGLTHLSSGELLRNEVKSGSPRGFLLSYIMEAGELVPYEIVLDLLKENIVKEVKKGSKGFLIDGYPRDIKQGELFEDEIQKARLVIFLDAPSDALIERLLKRARTSGRSDDNIETIKKSLETYTTKTAPVVDYYEKQNKLVKINAEGTEDEVFAEVVKHIDGLIEKRYE</sequence>
<dbReference type="NCBIfam" id="TIGR01360">
    <property type="entry name" value="aden_kin_iso1"/>
    <property type="match status" value="1"/>
</dbReference>
<evidence type="ECO:0000256" key="11">
    <source>
        <dbReference type="ARBA" id="ARBA00059689"/>
    </source>
</evidence>
<evidence type="ECO:0000256" key="12">
    <source>
        <dbReference type="RuleBase" id="RU003330"/>
    </source>
</evidence>
<dbReference type="PRINTS" id="PR00094">
    <property type="entry name" value="ADENYLTKNASE"/>
</dbReference>
<evidence type="ECO:0000313" key="14">
    <source>
        <dbReference type="Proteomes" id="UP000270094"/>
    </source>
</evidence>
<dbReference type="GO" id="GO:0046034">
    <property type="term" value="P:ATP metabolic process"/>
    <property type="evidence" value="ECO:0007669"/>
    <property type="project" value="InterPro"/>
</dbReference>
<name>A0A3P7J024_STRVU</name>
<comment type="function">
    <text evidence="11">Catalyzes the phosphorylation of pyrimidine nucleoside monophosphates at the expense of ATP. Plays an important role in de novo pyrimidine nucleotide biosynthesis. Has preference for UMP and CMP as phosphate acceptors.</text>
</comment>
<dbReference type="PANTHER" id="PTHR23359">
    <property type="entry name" value="NUCLEOTIDE KINASE"/>
    <property type="match status" value="1"/>
</dbReference>
<evidence type="ECO:0000256" key="8">
    <source>
        <dbReference type="ARBA" id="ARBA00022840"/>
    </source>
</evidence>
<keyword evidence="4" id="KW-0963">Cytoplasm</keyword>
<evidence type="ECO:0000256" key="10">
    <source>
        <dbReference type="ARBA" id="ARBA00051598"/>
    </source>
</evidence>
<comment type="catalytic activity">
    <reaction evidence="10">
        <text>dCMP + ATP = dCDP + ADP</text>
        <dbReference type="Rhea" id="RHEA:25094"/>
        <dbReference type="ChEBI" id="CHEBI:30616"/>
        <dbReference type="ChEBI" id="CHEBI:57566"/>
        <dbReference type="ChEBI" id="CHEBI:58593"/>
        <dbReference type="ChEBI" id="CHEBI:456216"/>
        <dbReference type="EC" id="2.7.4.14"/>
    </reaction>
</comment>
<gene>
    <name evidence="13" type="ORF">SVUK_LOCUS4795</name>
</gene>
<dbReference type="CDD" id="cd01428">
    <property type="entry name" value="ADK"/>
    <property type="match status" value="1"/>
</dbReference>
<dbReference type="GO" id="GO:0006225">
    <property type="term" value="P:UDP biosynthetic process"/>
    <property type="evidence" value="ECO:0007669"/>
    <property type="project" value="UniProtKB-ARBA"/>
</dbReference>
<evidence type="ECO:0000256" key="1">
    <source>
        <dbReference type="ARBA" id="ARBA00000582"/>
    </source>
</evidence>
<evidence type="ECO:0000256" key="4">
    <source>
        <dbReference type="ARBA" id="ARBA00022490"/>
    </source>
</evidence>
<protein>
    <recommendedName>
        <fullName evidence="3">adenylate kinase</fullName>
        <ecNumber evidence="3">2.7.4.3</ecNumber>
    </recommendedName>
</protein>
<dbReference type="EC" id="2.7.4.3" evidence="3"/>
<dbReference type="InterPro" id="IPR033690">
    <property type="entry name" value="Adenylat_kinase_CS"/>
</dbReference>
<evidence type="ECO:0000313" key="13">
    <source>
        <dbReference type="EMBL" id="VDM69797.1"/>
    </source>
</evidence>
<dbReference type="AlphaFoldDB" id="A0A3P7J024"/>
<dbReference type="SUPFAM" id="SSF52540">
    <property type="entry name" value="P-loop containing nucleoside triphosphate hydrolases"/>
    <property type="match status" value="1"/>
</dbReference>
<proteinExistence type="inferred from homology"/>
<dbReference type="InterPro" id="IPR027417">
    <property type="entry name" value="P-loop_NTPase"/>
</dbReference>